<evidence type="ECO:0000256" key="6">
    <source>
        <dbReference type="SAM" id="MobiDB-lite"/>
    </source>
</evidence>
<dbReference type="InterPro" id="IPR011701">
    <property type="entry name" value="MFS"/>
</dbReference>
<organism evidence="9 10">
    <name type="scientific">Lophiotrema nucula</name>
    <dbReference type="NCBI Taxonomy" id="690887"/>
    <lineage>
        <taxon>Eukaryota</taxon>
        <taxon>Fungi</taxon>
        <taxon>Dikarya</taxon>
        <taxon>Ascomycota</taxon>
        <taxon>Pezizomycotina</taxon>
        <taxon>Dothideomycetes</taxon>
        <taxon>Pleosporomycetidae</taxon>
        <taxon>Pleosporales</taxon>
        <taxon>Lophiotremataceae</taxon>
        <taxon>Lophiotrema</taxon>
    </lineage>
</organism>
<feature type="transmembrane region" description="Helical" evidence="7">
    <location>
        <begin position="346"/>
        <end position="367"/>
    </location>
</feature>
<proteinExistence type="predicted"/>
<dbReference type="AlphaFoldDB" id="A0A6A5ZNJ9"/>
<feature type="transmembrane region" description="Helical" evidence="7">
    <location>
        <begin position="177"/>
        <end position="200"/>
    </location>
</feature>
<dbReference type="FunFam" id="1.20.1250.20:FF:000057">
    <property type="entry name" value="MFS general substrate transporter"/>
    <property type="match status" value="1"/>
</dbReference>
<feature type="transmembrane region" description="Helical" evidence="7">
    <location>
        <begin position="89"/>
        <end position="111"/>
    </location>
</feature>
<feature type="compositionally biased region" description="Polar residues" evidence="6">
    <location>
        <begin position="1"/>
        <end position="13"/>
    </location>
</feature>
<gene>
    <name evidence="9" type="ORF">BDV96DRAFT_485162</name>
</gene>
<dbReference type="PANTHER" id="PTHR43791">
    <property type="entry name" value="PERMEASE-RELATED"/>
    <property type="match status" value="1"/>
</dbReference>
<evidence type="ECO:0000313" key="9">
    <source>
        <dbReference type="EMBL" id="KAF2120999.1"/>
    </source>
</evidence>
<evidence type="ECO:0000259" key="8">
    <source>
        <dbReference type="PROSITE" id="PS50850"/>
    </source>
</evidence>
<dbReference type="GO" id="GO:0016020">
    <property type="term" value="C:membrane"/>
    <property type="evidence" value="ECO:0007669"/>
    <property type="project" value="UniProtKB-SubCell"/>
</dbReference>
<feature type="transmembrane region" description="Helical" evidence="7">
    <location>
        <begin position="289"/>
        <end position="310"/>
    </location>
</feature>
<protein>
    <submittedName>
        <fullName evidence="9">Major facilitator superfamily domain-containing protein</fullName>
    </submittedName>
</protein>
<feature type="transmembrane region" description="Helical" evidence="7">
    <location>
        <begin position="118"/>
        <end position="137"/>
    </location>
</feature>
<dbReference type="PROSITE" id="PS50850">
    <property type="entry name" value="MFS"/>
    <property type="match status" value="1"/>
</dbReference>
<evidence type="ECO:0000313" key="10">
    <source>
        <dbReference type="Proteomes" id="UP000799770"/>
    </source>
</evidence>
<dbReference type="EMBL" id="ML977313">
    <property type="protein sequence ID" value="KAF2120999.1"/>
    <property type="molecule type" value="Genomic_DNA"/>
</dbReference>
<name>A0A6A5ZNJ9_9PLEO</name>
<dbReference type="SUPFAM" id="SSF103473">
    <property type="entry name" value="MFS general substrate transporter"/>
    <property type="match status" value="1"/>
</dbReference>
<accession>A0A6A5ZNJ9</accession>
<dbReference type="GO" id="GO:0022857">
    <property type="term" value="F:transmembrane transporter activity"/>
    <property type="evidence" value="ECO:0007669"/>
    <property type="project" value="InterPro"/>
</dbReference>
<evidence type="ECO:0000256" key="2">
    <source>
        <dbReference type="ARBA" id="ARBA00022448"/>
    </source>
</evidence>
<feature type="transmembrane region" description="Helical" evidence="7">
    <location>
        <begin position="322"/>
        <end position="339"/>
    </location>
</feature>
<sequence>MDKSTTADTQQLENLRDQNGDDVKTSSSTHDPKAHRRLRHKIDRRLMPLCAWIYMLNYLDRSNIGNAKILNSETGDSFLQRLNMTAREYSIAITLFAIAYSAFDVPSNWVLKRYARPSYWLATLMLGWGILTLAFAFVKNYSAVLGVRFMIGLFEAGFYPGIVYLITFWYRQEERSLRIAFVTTSATLAGAFGGCIAYGVAFLNQKAGLEGWQWLFVIEGAVTIAATLLVVIFLPDYPSSAKWLSEEEREFAVQRIEEQQGGFTREPASRREILETCFSPRMLAHYVSYYANVVVISSLIYFCPTIVNGLGYSSVQAQLMTIPPWAIGFVISLCLAWSADHFNARGLHAAVAAAIAGFGFLACSLLPAHAYSQRYGCLIVACCGVFPSCSPLVAWVTCNVPSSRTVGLAAALNNATVGLASITAVWIWKADEASRGYPTGNIVCTVCSFVTAIGALSLRYHYGRMNTEGRMDVTGTVRTWAL</sequence>
<feature type="transmembrane region" description="Helical" evidence="7">
    <location>
        <begin position="373"/>
        <end position="396"/>
    </location>
</feature>
<feature type="compositionally biased region" description="Basic and acidic residues" evidence="6">
    <location>
        <begin position="14"/>
        <end position="24"/>
    </location>
</feature>
<evidence type="ECO:0000256" key="4">
    <source>
        <dbReference type="ARBA" id="ARBA00022989"/>
    </source>
</evidence>
<dbReference type="Proteomes" id="UP000799770">
    <property type="component" value="Unassembled WGS sequence"/>
</dbReference>
<dbReference type="PANTHER" id="PTHR43791:SF49">
    <property type="entry name" value="TRANSPORTER, PUTATIVE (AFU_ORTHOLOGUE AFUA_4G04250)-RELATED"/>
    <property type="match status" value="1"/>
</dbReference>
<keyword evidence="5 7" id="KW-0472">Membrane</keyword>
<feature type="region of interest" description="Disordered" evidence="6">
    <location>
        <begin position="1"/>
        <end position="35"/>
    </location>
</feature>
<feature type="transmembrane region" description="Helical" evidence="7">
    <location>
        <begin position="149"/>
        <end position="170"/>
    </location>
</feature>
<reference evidence="9" key="1">
    <citation type="journal article" date="2020" name="Stud. Mycol.">
        <title>101 Dothideomycetes genomes: a test case for predicting lifestyles and emergence of pathogens.</title>
        <authorList>
            <person name="Haridas S."/>
            <person name="Albert R."/>
            <person name="Binder M."/>
            <person name="Bloem J."/>
            <person name="Labutti K."/>
            <person name="Salamov A."/>
            <person name="Andreopoulos B."/>
            <person name="Baker S."/>
            <person name="Barry K."/>
            <person name="Bills G."/>
            <person name="Bluhm B."/>
            <person name="Cannon C."/>
            <person name="Castanera R."/>
            <person name="Culley D."/>
            <person name="Daum C."/>
            <person name="Ezra D."/>
            <person name="Gonzalez J."/>
            <person name="Henrissat B."/>
            <person name="Kuo A."/>
            <person name="Liang C."/>
            <person name="Lipzen A."/>
            <person name="Lutzoni F."/>
            <person name="Magnuson J."/>
            <person name="Mondo S."/>
            <person name="Nolan M."/>
            <person name="Ohm R."/>
            <person name="Pangilinan J."/>
            <person name="Park H.-J."/>
            <person name="Ramirez L."/>
            <person name="Alfaro M."/>
            <person name="Sun H."/>
            <person name="Tritt A."/>
            <person name="Yoshinaga Y."/>
            <person name="Zwiers L.-H."/>
            <person name="Turgeon B."/>
            <person name="Goodwin S."/>
            <person name="Spatafora J."/>
            <person name="Crous P."/>
            <person name="Grigoriev I."/>
        </authorList>
    </citation>
    <scope>NUCLEOTIDE SEQUENCE</scope>
    <source>
        <strain evidence="9">CBS 627.86</strain>
    </source>
</reference>
<evidence type="ECO:0000256" key="5">
    <source>
        <dbReference type="ARBA" id="ARBA00023136"/>
    </source>
</evidence>
<dbReference type="InterPro" id="IPR020846">
    <property type="entry name" value="MFS_dom"/>
</dbReference>
<feature type="transmembrane region" description="Helical" evidence="7">
    <location>
        <begin position="212"/>
        <end position="234"/>
    </location>
</feature>
<dbReference type="Pfam" id="PF07690">
    <property type="entry name" value="MFS_1"/>
    <property type="match status" value="1"/>
</dbReference>
<comment type="subcellular location">
    <subcellularLocation>
        <location evidence="1">Membrane</location>
        <topology evidence="1">Multi-pass membrane protein</topology>
    </subcellularLocation>
</comment>
<feature type="domain" description="Major facilitator superfamily (MFS) profile" evidence="8">
    <location>
        <begin position="46"/>
        <end position="482"/>
    </location>
</feature>
<keyword evidence="2" id="KW-0813">Transport</keyword>
<keyword evidence="10" id="KW-1185">Reference proteome</keyword>
<feature type="transmembrane region" description="Helical" evidence="7">
    <location>
        <begin position="408"/>
        <end position="428"/>
    </location>
</feature>
<evidence type="ECO:0000256" key="1">
    <source>
        <dbReference type="ARBA" id="ARBA00004141"/>
    </source>
</evidence>
<keyword evidence="3 7" id="KW-0812">Transmembrane</keyword>
<evidence type="ECO:0000256" key="7">
    <source>
        <dbReference type="SAM" id="Phobius"/>
    </source>
</evidence>
<dbReference type="Gene3D" id="1.20.1250.20">
    <property type="entry name" value="MFS general substrate transporter like domains"/>
    <property type="match status" value="2"/>
</dbReference>
<dbReference type="InterPro" id="IPR036259">
    <property type="entry name" value="MFS_trans_sf"/>
</dbReference>
<dbReference type="OrthoDB" id="3639251at2759"/>
<feature type="transmembrane region" description="Helical" evidence="7">
    <location>
        <begin position="440"/>
        <end position="462"/>
    </location>
</feature>
<keyword evidence="4 7" id="KW-1133">Transmembrane helix</keyword>
<evidence type="ECO:0000256" key="3">
    <source>
        <dbReference type="ARBA" id="ARBA00022692"/>
    </source>
</evidence>